<proteinExistence type="predicted"/>
<dbReference type="InterPro" id="IPR013783">
    <property type="entry name" value="Ig-like_fold"/>
</dbReference>
<gene>
    <name evidence="1" type="ORF">WKW77_10120</name>
</gene>
<accession>A0ABU8VD53</accession>
<dbReference type="InterPro" id="IPR008969">
    <property type="entry name" value="CarboxyPept-like_regulatory"/>
</dbReference>
<dbReference type="PROSITE" id="PS51257">
    <property type="entry name" value="PROKAR_LIPOPROTEIN"/>
    <property type="match status" value="1"/>
</dbReference>
<dbReference type="SUPFAM" id="SSF49464">
    <property type="entry name" value="Carboxypeptidase regulatory domain-like"/>
    <property type="match status" value="1"/>
</dbReference>
<sequence>MNCRSYWQGFAVWALVSLLAGCGGGGGGGGGAVFLPAAVSSVTLSGTATFDSIPNDSGPLNYAAVSSKPVRGAAVEVVNSASAVLASTSTDANGAYSVTVPANTSVIVRVRAQMTQGGSGPSWDVSVRDNTQSDAIYAMETPAFSSGFNATLQRDIHAPSGWGGSSYTSARVAGPFALLDVVYAAQAKVLSVAPATAFPALRVFWSVNNVPGGNNPAIGQIGTTFFSNGTAARAIYVLGKENVDTDEYDASVIAHEWGHYYQSAFSRDDSPGGSHSMTDKLDRRVAFSEGWGNAWSGIALGRSNYTDSVLTGQASGSNVNLAIGYPTDPGWYREASIHSILWNLNSQIGFKAIHDTLTNSAFKSGIAVTEIHPFAAAFYAVAPGAASNLNALLSGQAISAASADPFGVSETNGGNVSTALPMYRAATPGATTQACVSNAAGADNKLGSYAYLRFTVPSAGTRTISVSGPAGSDPDFAVFHGGQIAASDAVATTESAAVDLPAGESVLVINDFNNSSASTCFNVSIQ</sequence>
<organism evidence="1 2">
    <name type="scientific">Variovorax ureilyticus</name>
    <dbReference type="NCBI Taxonomy" id="1836198"/>
    <lineage>
        <taxon>Bacteria</taxon>
        <taxon>Pseudomonadati</taxon>
        <taxon>Pseudomonadota</taxon>
        <taxon>Betaproteobacteria</taxon>
        <taxon>Burkholderiales</taxon>
        <taxon>Comamonadaceae</taxon>
        <taxon>Variovorax</taxon>
    </lineage>
</organism>
<dbReference type="EMBL" id="JBBKZU010000004">
    <property type="protein sequence ID" value="MEJ8811421.1"/>
    <property type="molecule type" value="Genomic_DNA"/>
</dbReference>
<reference evidence="1 2" key="1">
    <citation type="submission" date="2024-03" db="EMBL/GenBank/DDBJ databases">
        <title>Novel species of the genus Variovorax.</title>
        <authorList>
            <person name="Liu Q."/>
            <person name="Xin Y.-H."/>
        </authorList>
    </citation>
    <scope>NUCLEOTIDE SEQUENCE [LARGE SCALE GENOMIC DNA]</scope>
    <source>
        <strain evidence="1 2">KACC 18899</strain>
    </source>
</reference>
<name>A0ABU8VD53_9BURK</name>
<protein>
    <submittedName>
        <fullName evidence="1">Carboxypeptidase-like regulatory domain-containing protein</fullName>
    </submittedName>
</protein>
<dbReference type="Gene3D" id="2.60.40.10">
    <property type="entry name" value="Immunoglobulins"/>
    <property type="match status" value="1"/>
</dbReference>
<evidence type="ECO:0000313" key="2">
    <source>
        <dbReference type="Proteomes" id="UP001365846"/>
    </source>
</evidence>
<keyword evidence="2" id="KW-1185">Reference proteome</keyword>
<dbReference type="Proteomes" id="UP001365846">
    <property type="component" value="Unassembled WGS sequence"/>
</dbReference>
<dbReference type="RefSeq" id="WP_340356728.1">
    <property type="nucleotide sequence ID" value="NZ_JBBKZU010000004.1"/>
</dbReference>
<comment type="caution">
    <text evidence="1">The sequence shown here is derived from an EMBL/GenBank/DDBJ whole genome shotgun (WGS) entry which is preliminary data.</text>
</comment>
<evidence type="ECO:0000313" key="1">
    <source>
        <dbReference type="EMBL" id="MEJ8811421.1"/>
    </source>
</evidence>